<proteinExistence type="predicted"/>
<dbReference type="Proteomes" id="UP000052230">
    <property type="component" value="Unassembled WGS sequence"/>
</dbReference>
<feature type="domain" description="Phage tail collar" evidence="1">
    <location>
        <begin position="7"/>
        <end position="62"/>
    </location>
</feature>
<dbReference type="EMBL" id="CCXZ01000001">
    <property type="protein sequence ID" value="CEG14138.1"/>
    <property type="molecule type" value="Genomic_DNA"/>
</dbReference>
<gene>
    <name evidence="2" type="primary">mdpB</name>
    <name evidence="3" type="ORF">GUH15_13985</name>
    <name evidence="2" type="ORF">XAC3562_10079</name>
</gene>
<comment type="caution">
    <text evidence="2">The sequence shown here is derived from an EMBL/GenBank/DDBJ whole genome shotgun (WGS) entry which is preliminary data.</text>
</comment>
<evidence type="ECO:0000313" key="2">
    <source>
        <dbReference type="EMBL" id="CEG14138.1"/>
    </source>
</evidence>
<reference evidence="2 4" key="1">
    <citation type="submission" date="2014-09" db="EMBL/GenBank/DDBJ databases">
        <authorList>
            <person name="Regsiter A."/>
        </authorList>
    </citation>
    <scope>NUCLEOTIDE SEQUENCE [LARGE SCALE GENOMIC DNA]</scope>
</reference>
<evidence type="ECO:0000313" key="3">
    <source>
        <dbReference type="EMBL" id="MBD4337149.1"/>
    </source>
</evidence>
<sequence length="195" mass="20623">MSNSFIGEVRAFPYNFAPEGWLDCMGQTVSINQYQALFGVIGFAYGGDKQTTFGLPDLRGRAVTGQGQGPGLSNYTIGQLQGTDSVALVSSTQLPAHTHSITTMFLPPATAPGAAVNTPSSSSYLSRLLNPTTSPPTSYKAYAPATTTPMVQLSPNALAPFPSGSQAVQAHENRQPFTTIRYCICATDGIYPPRP</sequence>
<dbReference type="KEGG" id="xcr:J163_00175"/>
<dbReference type="GeneID" id="66909282"/>
<dbReference type="KEGG" id="xcm:J164_00175"/>
<dbReference type="EMBL" id="JAABFR010001117">
    <property type="protein sequence ID" value="MBD4337149.1"/>
    <property type="molecule type" value="Genomic_DNA"/>
</dbReference>
<keyword evidence="4" id="KW-1185">Reference proteome</keyword>
<dbReference type="KEGG" id="xcf:J172_00169"/>
<dbReference type="RefSeq" id="WP_003482068.1">
    <property type="nucleotide sequence ID" value="NZ_CAVLHM010000022.1"/>
</dbReference>
<dbReference type="InterPro" id="IPR037053">
    <property type="entry name" value="Phage_tail_collar_dom_sf"/>
</dbReference>
<reference evidence="3" key="2">
    <citation type="submission" date="2020-01" db="EMBL/GenBank/DDBJ databases">
        <authorList>
            <person name="Richard D."/>
        </authorList>
    </citation>
    <scope>NUCLEOTIDE SEQUENCE</scope>
    <source>
        <strain evidence="3">JP541</strain>
    </source>
</reference>
<dbReference type="KEGG" id="xcn:J169_00174"/>
<dbReference type="PATRIC" id="fig|434928.28.peg.74"/>
<dbReference type="KEGG" id="xcw:J162_00175"/>
<dbReference type="OMA" id="AGNYAPQ"/>
<name>A0A0U5F7J0_XANCI</name>
<dbReference type="Pfam" id="PF07484">
    <property type="entry name" value="Collar"/>
    <property type="match status" value="1"/>
</dbReference>
<dbReference type="Proteomes" id="UP000653002">
    <property type="component" value="Unassembled WGS sequence"/>
</dbReference>
<evidence type="ECO:0000313" key="4">
    <source>
        <dbReference type="Proteomes" id="UP000052230"/>
    </source>
</evidence>
<dbReference type="KEGG" id="xcu:J159_00176"/>
<accession>A0A0U5F7J0</accession>
<protein>
    <submittedName>
        <fullName evidence="2">Phage Tail Collar domain protein</fullName>
    </submittedName>
    <submittedName>
        <fullName evidence="3">Phage tail protein</fullName>
    </submittedName>
</protein>
<dbReference type="Gene3D" id="3.90.1340.10">
    <property type="entry name" value="Phage tail collar domain"/>
    <property type="match status" value="1"/>
</dbReference>
<evidence type="ECO:0000259" key="1">
    <source>
        <dbReference type="Pfam" id="PF07484"/>
    </source>
</evidence>
<organism evidence="2 4">
    <name type="scientific">Xanthomonas citri pv. citri</name>
    <dbReference type="NCBI Taxonomy" id="611301"/>
    <lineage>
        <taxon>Bacteria</taxon>
        <taxon>Pseudomonadati</taxon>
        <taxon>Pseudomonadota</taxon>
        <taxon>Gammaproteobacteria</taxon>
        <taxon>Lysobacterales</taxon>
        <taxon>Lysobacteraceae</taxon>
        <taxon>Xanthomonas</taxon>
    </lineage>
</organism>
<dbReference type="SUPFAM" id="SSF88874">
    <property type="entry name" value="Receptor-binding domain of short tail fibre protein gp12"/>
    <property type="match status" value="1"/>
</dbReference>
<dbReference type="InterPro" id="IPR011083">
    <property type="entry name" value="Phage_tail_collar_dom"/>
</dbReference>
<dbReference type="AlphaFoldDB" id="A0A0U5F7J0"/>